<proteinExistence type="predicted"/>
<dbReference type="Proteomes" id="UP000198862">
    <property type="component" value="Unassembled WGS sequence"/>
</dbReference>
<protein>
    <recommendedName>
        <fullName evidence="3">Acetyl-CoA acetyltransferase</fullName>
    </recommendedName>
</protein>
<dbReference type="AlphaFoldDB" id="A0A1I1P4G2"/>
<dbReference type="GO" id="GO:0016746">
    <property type="term" value="F:acyltransferase activity"/>
    <property type="evidence" value="ECO:0007669"/>
    <property type="project" value="InterPro"/>
</dbReference>
<dbReference type="RefSeq" id="WP_091986774.1">
    <property type="nucleotide sequence ID" value="NZ_FOLO01000029.1"/>
</dbReference>
<reference evidence="1 2" key="1">
    <citation type="submission" date="2016-10" db="EMBL/GenBank/DDBJ databases">
        <authorList>
            <person name="de Groot N.N."/>
        </authorList>
    </citation>
    <scope>NUCLEOTIDE SEQUENCE [LARGE SCALE GENOMIC DNA]</scope>
    <source>
        <strain evidence="1 2">DSM 6059</strain>
    </source>
</reference>
<dbReference type="OrthoDB" id="6113844at2"/>
<dbReference type="InterPro" id="IPR016039">
    <property type="entry name" value="Thiolase-like"/>
</dbReference>
<gene>
    <name evidence="1" type="ORF">SAMN02745724_03310</name>
</gene>
<dbReference type="Gene3D" id="3.40.47.10">
    <property type="match status" value="1"/>
</dbReference>
<dbReference type="STRING" id="1123010.SAMN02745724_03310"/>
<accession>A0A1I1P4G2</accession>
<evidence type="ECO:0008006" key="3">
    <source>
        <dbReference type="Google" id="ProtNLM"/>
    </source>
</evidence>
<dbReference type="EMBL" id="FOLO01000029">
    <property type="protein sequence ID" value="SFD04844.1"/>
    <property type="molecule type" value="Genomic_DNA"/>
</dbReference>
<sequence>MEIIAGFTQINQKQTERYTAAFKDFSHKVSDIEQLGFDITTLTIDPLSTDWHSPEKMNHFRSGCAPILALKHAQHLVQNGCDAVVISGEEPLKTGYSKAERHKLMSIYNDKTSIAQLYDELAHKFIDHHDSDKETFLYFADLIFQNHTKSHSLAINEQRAHFESPEPKWFNHVTSLFRGVDCANPLVDFTGKLLLCSEKLIDKLKIENKNRVSIKGVGLGILDIDEPKSLSQIVKYTHLTQAYNTACDQANLDFNQLVHDKKALMKVYTCYPVVPMAFLLNTGLVNSIDQIPDFLSEHLLTLSGGMNLARAPWNNPALYGLIEMYHQLCQTDINYGMVHGNGGIGYKQGVAILSSV</sequence>
<keyword evidence="2" id="KW-1185">Reference proteome</keyword>
<name>A0A1I1P4G2_9GAMM</name>
<dbReference type="SUPFAM" id="SSF53901">
    <property type="entry name" value="Thiolase-like"/>
    <property type="match status" value="1"/>
</dbReference>
<organism evidence="1 2">
    <name type="scientific">Pseudoalteromonas denitrificans DSM 6059</name>
    <dbReference type="NCBI Taxonomy" id="1123010"/>
    <lineage>
        <taxon>Bacteria</taxon>
        <taxon>Pseudomonadati</taxon>
        <taxon>Pseudomonadota</taxon>
        <taxon>Gammaproteobacteria</taxon>
        <taxon>Alteromonadales</taxon>
        <taxon>Pseudoalteromonadaceae</taxon>
        <taxon>Pseudoalteromonas</taxon>
    </lineage>
</organism>
<evidence type="ECO:0000313" key="1">
    <source>
        <dbReference type="EMBL" id="SFD04844.1"/>
    </source>
</evidence>
<evidence type="ECO:0000313" key="2">
    <source>
        <dbReference type="Proteomes" id="UP000198862"/>
    </source>
</evidence>